<dbReference type="RefSeq" id="WP_203761371.1">
    <property type="nucleotide sequence ID" value="NZ_BAAABO010000029.1"/>
</dbReference>
<gene>
    <name evidence="2" type="ORF">Ade02nite_20930</name>
</gene>
<evidence type="ECO:0000313" key="3">
    <source>
        <dbReference type="Proteomes" id="UP000609879"/>
    </source>
</evidence>
<evidence type="ECO:0000256" key="1">
    <source>
        <dbReference type="SAM" id="MobiDB-lite"/>
    </source>
</evidence>
<reference evidence="2 3" key="1">
    <citation type="submission" date="2021-01" db="EMBL/GenBank/DDBJ databases">
        <title>Whole genome shotgun sequence of Actinoplanes deccanensis NBRC 13994.</title>
        <authorList>
            <person name="Komaki H."/>
            <person name="Tamura T."/>
        </authorList>
    </citation>
    <scope>NUCLEOTIDE SEQUENCE [LARGE SCALE GENOMIC DNA]</scope>
    <source>
        <strain evidence="2 3">NBRC 13994</strain>
    </source>
</reference>
<comment type="caution">
    <text evidence="2">The sequence shown here is derived from an EMBL/GenBank/DDBJ whole genome shotgun (WGS) entry which is preliminary data.</text>
</comment>
<protein>
    <submittedName>
        <fullName evidence="2">Uncharacterized protein</fullName>
    </submittedName>
</protein>
<feature type="compositionally biased region" description="Acidic residues" evidence="1">
    <location>
        <begin position="95"/>
        <end position="104"/>
    </location>
</feature>
<evidence type="ECO:0000313" key="2">
    <source>
        <dbReference type="EMBL" id="GID73452.1"/>
    </source>
</evidence>
<accession>A0ABQ3Y0E3</accession>
<feature type="compositionally biased region" description="Basic and acidic residues" evidence="1">
    <location>
        <begin position="74"/>
        <end position="88"/>
    </location>
</feature>
<dbReference type="EMBL" id="BOMI01000033">
    <property type="protein sequence ID" value="GID73452.1"/>
    <property type="molecule type" value="Genomic_DNA"/>
</dbReference>
<dbReference type="Proteomes" id="UP000609879">
    <property type="component" value="Unassembled WGS sequence"/>
</dbReference>
<organism evidence="2 3">
    <name type="scientific">Paractinoplanes deccanensis</name>
    <dbReference type="NCBI Taxonomy" id="113561"/>
    <lineage>
        <taxon>Bacteria</taxon>
        <taxon>Bacillati</taxon>
        <taxon>Actinomycetota</taxon>
        <taxon>Actinomycetes</taxon>
        <taxon>Micromonosporales</taxon>
        <taxon>Micromonosporaceae</taxon>
        <taxon>Paractinoplanes</taxon>
    </lineage>
</organism>
<feature type="region of interest" description="Disordered" evidence="1">
    <location>
        <begin position="74"/>
        <end position="104"/>
    </location>
</feature>
<sequence>MPQEYENDEPVYTSAADALRHQQTFNRAEVAWLMALAGQWGYEARVDEENATWPPPKVFTLGRWFDQPIERRKADATARLPRPGDHKGGPAATWGDDDSMQAAA</sequence>
<proteinExistence type="predicted"/>
<keyword evidence="3" id="KW-1185">Reference proteome</keyword>
<name>A0ABQ3Y0E3_9ACTN</name>